<dbReference type="InterPro" id="IPR042089">
    <property type="entry name" value="Peptidase_M13_dom_2"/>
</dbReference>
<evidence type="ECO:0000256" key="2">
    <source>
        <dbReference type="ARBA" id="ARBA00007357"/>
    </source>
</evidence>
<dbReference type="Gene3D" id="1.10.1380.10">
    <property type="entry name" value="Neutral endopeptidase , domain2"/>
    <property type="match status" value="1"/>
</dbReference>
<evidence type="ECO:0000259" key="8">
    <source>
        <dbReference type="Pfam" id="PF01431"/>
    </source>
</evidence>
<protein>
    <submittedName>
        <fullName evidence="10">M13 family metallopeptidase</fullName>
    </submittedName>
</protein>
<dbReference type="Proteomes" id="UP000733379">
    <property type="component" value="Unassembled WGS sequence"/>
</dbReference>
<dbReference type="InterPro" id="IPR000718">
    <property type="entry name" value="Peptidase_M13"/>
</dbReference>
<evidence type="ECO:0000313" key="11">
    <source>
        <dbReference type="Proteomes" id="UP000733379"/>
    </source>
</evidence>
<feature type="domain" description="Peptidase M13 C-terminal" evidence="8">
    <location>
        <begin position="473"/>
        <end position="677"/>
    </location>
</feature>
<feature type="domain" description="Peptidase M13 N-terminal" evidence="9">
    <location>
        <begin position="43"/>
        <end position="421"/>
    </location>
</feature>
<keyword evidence="11" id="KW-1185">Reference proteome</keyword>
<evidence type="ECO:0000256" key="4">
    <source>
        <dbReference type="ARBA" id="ARBA00022723"/>
    </source>
</evidence>
<dbReference type="CDD" id="cd08662">
    <property type="entry name" value="M13"/>
    <property type="match status" value="1"/>
</dbReference>
<dbReference type="InterPro" id="IPR018497">
    <property type="entry name" value="Peptidase_M13_C"/>
</dbReference>
<keyword evidence="7" id="KW-0482">Metalloprotease</keyword>
<comment type="caution">
    <text evidence="10">The sequence shown here is derived from an EMBL/GenBank/DDBJ whole genome shotgun (WGS) entry which is preliminary data.</text>
</comment>
<keyword evidence="6" id="KW-0862">Zinc</keyword>
<evidence type="ECO:0000256" key="3">
    <source>
        <dbReference type="ARBA" id="ARBA00022670"/>
    </source>
</evidence>
<dbReference type="Gene3D" id="3.40.390.10">
    <property type="entry name" value="Collagenase (Catalytic Domain)"/>
    <property type="match status" value="1"/>
</dbReference>
<keyword evidence="3" id="KW-0645">Protease</keyword>
<dbReference type="PRINTS" id="PR00786">
    <property type="entry name" value="NEPRILYSIN"/>
</dbReference>
<comment type="similarity">
    <text evidence="2">Belongs to the peptidase M13 family.</text>
</comment>
<comment type="cofactor">
    <cofactor evidence="1">
        <name>Zn(2+)</name>
        <dbReference type="ChEBI" id="CHEBI:29105"/>
    </cofactor>
</comment>
<name>A0ABS6APW8_9NOCA</name>
<proteinExistence type="inferred from homology"/>
<keyword evidence="5" id="KW-0378">Hydrolase</keyword>
<evidence type="ECO:0000313" key="10">
    <source>
        <dbReference type="EMBL" id="MBU3060039.1"/>
    </source>
</evidence>
<keyword evidence="4" id="KW-0479">Metal-binding</keyword>
<sequence length="680" mass="75592">MCPVCAGSSRRSARIGILDSVTADVTSSSGLDLSFRDAAVRVQDDLFAHVNGQWLDTHEIPADRAVDGAFRTLYDQAELDVRKIIQAASASDAAPGSDERKIGDLYNSFMDEAAAEAAGLTPIAQELAAVASVADRSEFAALLGRLQRTGVGGALGFYVDTDDKNSQRYLVHASQAGIGLPDESYYRGDDYAEIRTKYVEHIGRMFALAGLDLDPQRVFELETKLAAGHWDVVRRRDAELSYNLTTFADLSAEHPEFDWDAWTSALAENVEKSGPELFAELVVRQPDYVRTFAGLWASEPLADWQAWASWRVLRARASYLTAAIVEEAFDFNGRTLSGTQENRERWKRAVSLVEDLLGEVVGKLYVAQHFPPAAKQRMQVLVENLQEAYRRNIAELEWMGPDTRRAALAKLEKFTPKIGYPDRWRDYSEVHIDPSDLVGNYRSGHAADHDRDMNKLGGPVDRDEWFMTPQTVNAYYNPGMNEIVFPAAILQPPFFDMNADDAANYGGIGAVIGHEIGHGFDDQGSKYDGDGNMVDWWTDADRTEFSKRTKALIDQYNQFSPQALAGNHKVNGEFTIGENIGDLGGLSIALVAYQIALGADQPPVIDGLTGLQRVFFGWAQVWRTKARAEEAIRRLAVDPHSPPEFRCNGVVRNLDTFHEAFEVEPGDELYLAPAERVRIW</sequence>
<dbReference type="SUPFAM" id="SSF55486">
    <property type="entry name" value="Metalloproteases ('zincins'), catalytic domain"/>
    <property type="match status" value="1"/>
</dbReference>
<organism evidence="10 11">
    <name type="scientific">Nocardia albiluteola</name>
    <dbReference type="NCBI Taxonomy" id="2842303"/>
    <lineage>
        <taxon>Bacteria</taxon>
        <taxon>Bacillati</taxon>
        <taxon>Actinomycetota</taxon>
        <taxon>Actinomycetes</taxon>
        <taxon>Mycobacteriales</taxon>
        <taxon>Nocardiaceae</taxon>
        <taxon>Nocardia</taxon>
    </lineage>
</organism>
<evidence type="ECO:0000259" key="9">
    <source>
        <dbReference type="Pfam" id="PF05649"/>
    </source>
</evidence>
<accession>A0ABS6APW8</accession>
<dbReference type="InterPro" id="IPR024079">
    <property type="entry name" value="MetalloPept_cat_dom_sf"/>
</dbReference>
<evidence type="ECO:0000256" key="7">
    <source>
        <dbReference type="ARBA" id="ARBA00023049"/>
    </source>
</evidence>
<dbReference type="PROSITE" id="PS51885">
    <property type="entry name" value="NEPRILYSIN"/>
    <property type="match status" value="1"/>
</dbReference>
<dbReference type="Pfam" id="PF05649">
    <property type="entry name" value="Peptidase_M13_N"/>
    <property type="match status" value="1"/>
</dbReference>
<dbReference type="PANTHER" id="PTHR11733">
    <property type="entry name" value="ZINC METALLOPROTEASE FAMILY M13 NEPRILYSIN-RELATED"/>
    <property type="match status" value="1"/>
</dbReference>
<dbReference type="PANTHER" id="PTHR11733:SF167">
    <property type="entry name" value="FI17812P1-RELATED"/>
    <property type="match status" value="1"/>
</dbReference>
<dbReference type="InterPro" id="IPR008753">
    <property type="entry name" value="Peptidase_M13_N"/>
</dbReference>
<evidence type="ECO:0000256" key="5">
    <source>
        <dbReference type="ARBA" id="ARBA00022801"/>
    </source>
</evidence>
<dbReference type="Pfam" id="PF01431">
    <property type="entry name" value="Peptidase_M13"/>
    <property type="match status" value="1"/>
</dbReference>
<evidence type="ECO:0000256" key="1">
    <source>
        <dbReference type="ARBA" id="ARBA00001947"/>
    </source>
</evidence>
<evidence type="ECO:0000256" key="6">
    <source>
        <dbReference type="ARBA" id="ARBA00022833"/>
    </source>
</evidence>
<dbReference type="EMBL" id="JAHKNI010000001">
    <property type="protein sequence ID" value="MBU3060039.1"/>
    <property type="molecule type" value="Genomic_DNA"/>
</dbReference>
<reference evidence="10 11" key="1">
    <citation type="submission" date="2021-06" db="EMBL/GenBank/DDBJ databases">
        <title>Actinomycetes sequencing.</title>
        <authorList>
            <person name="Shan Q."/>
        </authorList>
    </citation>
    <scope>NUCLEOTIDE SEQUENCE [LARGE SCALE GENOMIC DNA]</scope>
    <source>
        <strain evidence="10 11">NEAU-G5</strain>
    </source>
</reference>
<gene>
    <name evidence="10" type="ORF">KO481_00640</name>
</gene>